<keyword evidence="6" id="KW-0813">Transport</keyword>
<evidence type="ECO:0000256" key="1">
    <source>
        <dbReference type="ARBA" id="ARBA00002061"/>
    </source>
</evidence>
<evidence type="ECO:0000256" key="3">
    <source>
        <dbReference type="ARBA" id="ARBA00006742"/>
    </source>
</evidence>
<evidence type="ECO:0000256" key="10">
    <source>
        <dbReference type="ARBA" id="ARBA00022989"/>
    </source>
</evidence>
<evidence type="ECO:0000313" key="15">
    <source>
        <dbReference type="EMBL" id="MBR9970482.1"/>
    </source>
</evidence>
<dbReference type="EMBL" id="JAGTUF010000001">
    <property type="protein sequence ID" value="MBR9970482.1"/>
    <property type="molecule type" value="Genomic_DNA"/>
</dbReference>
<evidence type="ECO:0000256" key="14">
    <source>
        <dbReference type="SAM" id="Phobius"/>
    </source>
</evidence>
<feature type="region of interest" description="Disordered" evidence="13">
    <location>
        <begin position="104"/>
        <end position="125"/>
    </location>
</feature>
<dbReference type="SMART" id="SM01323">
    <property type="entry name" value="YajC"/>
    <property type="match status" value="1"/>
</dbReference>
<comment type="function">
    <text evidence="1">The SecYEG-SecDF-YajC-YidC holo-translocon (HTL) protein secretase/insertase is a supercomplex required for protein secretion, insertion of proteins into membranes, and assembly of membrane protein complexes. While the SecYEG complex is essential for assembly of a number of proteins and complexes, the SecDF-YajC-YidC subcomplex facilitates these functions.</text>
</comment>
<keyword evidence="16" id="KW-1185">Reference proteome</keyword>
<dbReference type="PANTHER" id="PTHR33909:SF1">
    <property type="entry name" value="SEC TRANSLOCON ACCESSORY COMPLEX SUBUNIT YAJC"/>
    <property type="match status" value="1"/>
</dbReference>
<dbReference type="PANTHER" id="PTHR33909">
    <property type="entry name" value="SEC TRANSLOCON ACCESSORY COMPLEX SUBUNIT YAJC"/>
    <property type="match status" value="1"/>
</dbReference>
<comment type="subcellular location">
    <subcellularLocation>
        <location evidence="2">Cell membrane</location>
        <topology evidence="2">Single-pass membrane protein</topology>
    </subcellularLocation>
</comment>
<name>A0ABS5I8J9_9PROT</name>
<sequence length="125" mass="13448">MFVSPAYAQAAGSLGGIAGGIESFLPLILIFVVFYFLMIRPQQKRMKAHKEMLTALRRGDRVVLGSGIMGLVSKVTSDTEVQVEIADGVKVRVVRSSIQEVVSKTEPVAASKDEPKADAETPADK</sequence>
<evidence type="ECO:0000313" key="16">
    <source>
        <dbReference type="Proteomes" id="UP000680714"/>
    </source>
</evidence>
<evidence type="ECO:0000256" key="5">
    <source>
        <dbReference type="ARBA" id="ARBA00014962"/>
    </source>
</evidence>
<comment type="similarity">
    <text evidence="3">Belongs to the YajC family.</text>
</comment>
<accession>A0ABS5I8J9</accession>
<organism evidence="15 16">
    <name type="scientific">Magnetospirillum sulfuroxidans</name>
    <dbReference type="NCBI Taxonomy" id="611300"/>
    <lineage>
        <taxon>Bacteria</taxon>
        <taxon>Pseudomonadati</taxon>
        <taxon>Pseudomonadota</taxon>
        <taxon>Alphaproteobacteria</taxon>
        <taxon>Rhodospirillales</taxon>
        <taxon>Rhodospirillaceae</taxon>
        <taxon>Magnetospirillum</taxon>
    </lineage>
</organism>
<keyword evidence="11" id="KW-0811">Translocation</keyword>
<dbReference type="Proteomes" id="UP000680714">
    <property type="component" value="Unassembled WGS sequence"/>
</dbReference>
<evidence type="ECO:0000256" key="9">
    <source>
        <dbReference type="ARBA" id="ARBA00022927"/>
    </source>
</evidence>
<keyword evidence="10 14" id="KW-1133">Transmembrane helix</keyword>
<protein>
    <recommendedName>
        <fullName evidence="5">Sec translocon accessory complex subunit YajC</fullName>
    </recommendedName>
</protein>
<evidence type="ECO:0000256" key="8">
    <source>
        <dbReference type="ARBA" id="ARBA00022692"/>
    </source>
</evidence>
<evidence type="ECO:0000256" key="12">
    <source>
        <dbReference type="ARBA" id="ARBA00023136"/>
    </source>
</evidence>
<evidence type="ECO:0000256" key="2">
    <source>
        <dbReference type="ARBA" id="ARBA00004162"/>
    </source>
</evidence>
<feature type="compositionally biased region" description="Basic and acidic residues" evidence="13">
    <location>
        <begin position="111"/>
        <end position="125"/>
    </location>
</feature>
<reference evidence="15 16" key="1">
    <citation type="submission" date="2021-04" db="EMBL/GenBank/DDBJ databases">
        <title>Magnetospirillum sulfuroxidans sp. nov., a facultative chemolithoautotrophic sulfur-oxidizing alphaproteobacterium isolated from freshwater sediment and proposals for Paramagetospirillum gen. nov., and Magnetospirillaceae fam. nov.</title>
        <authorList>
            <person name="Koziaeva V."/>
            <person name="Geelhoed J.S."/>
            <person name="Sorokin D.Y."/>
            <person name="Grouzdev D.S."/>
        </authorList>
    </citation>
    <scope>NUCLEOTIDE SEQUENCE [LARGE SCALE GENOMIC DNA]</scope>
    <source>
        <strain evidence="15 16">J10</strain>
    </source>
</reference>
<comment type="subunit">
    <text evidence="4">Part of the SecDF-YidC-YajC translocase complex. The SecDF-YidC-YajC translocase forms a supercomplex with SecYEG, called the holo-translocon (HTL).</text>
</comment>
<dbReference type="NCBIfam" id="TIGR00739">
    <property type="entry name" value="yajC"/>
    <property type="match status" value="1"/>
</dbReference>
<dbReference type="InterPro" id="IPR003849">
    <property type="entry name" value="Preprotein_translocase_YajC"/>
</dbReference>
<keyword evidence="9" id="KW-0653">Protein transport</keyword>
<evidence type="ECO:0000256" key="4">
    <source>
        <dbReference type="ARBA" id="ARBA00011718"/>
    </source>
</evidence>
<keyword evidence="7" id="KW-1003">Cell membrane</keyword>
<evidence type="ECO:0000256" key="7">
    <source>
        <dbReference type="ARBA" id="ARBA00022475"/>
    </source>
</evidence>
<dbReference type="Pfam" id="PF02699">
    <property type="entry name" value="YajC"/>
    <property type="match status" value="1"/>
</dbReference>
<gene>
    <name evidence="15" type="primary">yajC</name>
    <name evidence="15" type="ORF">KEC16_01990</name>
</gene>
<evidence type="ECO:0000256" key="11">
    <source>
        <dbReference type="ARBA" id="ARBA00023010"/>
    </source>
</evidence>
<keyword evidence="12 14" id="KW-0472">Membrane</keyword>
<evidence type="ECO:0000256" key="13">
    <source>
        <dbReference type="SAM" id="MobiDB-lite"/>
    </source>
</evidence>
<comment type="caution">
    <text evidence="15">The sequence shown here is derived from an EMBL/GenBank/DDBJ whole genome shotgun (WGS) entry which is preliminary data.</text>
</comment>
<dbReference type="PRINTS" id="PR01853">
    <property type="entry name" value="YAJCTRNLCASE"/>
</dbReference>
<evidence type="ECO:0000256" key="6">
    <source>
        <dbReference type="ARBA" id="ARBA00022448"/>
    </source>
</evidence>
<feature type="transmembrane region" description="Helical" evidence="14">
    <location>
        <begin position="12"/>
        <end position="37"/>
    </location>
</feature>
<proteinExistence type="inferred from homology"/>
<keyword evidence="8 14" id="KW-0812">Transmembrane</keyword>
<dbReference type="RefSeq" id="WP_211545972.1">
    <property type="nucleotide sequence ID" value="NZ_JAGTUF010000001.1"/>
</dbReference>